<dbReference type="InterPro" id="IPR052067">
    <property type="entry name" value="Metal_resp_HTH_trans_reg"/>
</dbReference>
<evidence type="ECO:0000256" key="3">
    <source>
        <dbReference type="ARBA" id="ARBA00023163"/>
    </source>
</evidence>
<dbReference type="InterPro" id="IPR036388">
    <property type="entry name" value="WH-like_DNA-bd_sf"/>
</dbReference>
<keyword evidence="2" id="KW-0238">DNA-binding</keyword>
<dbReference type="PROSITE" id="PS50995">
    <property type="entry name" value="HTH_MARR_2"/>
    <property type="match status" value="1"/>
</dbReference>
<dbReference type="Pfam" id="PF12802">
    <property type="entry name" value="MarR_2"/>
    <property type="match status" value="1"/>
</dbReference>
<keyword evidence="3" id="KW-0804">Transcription</keyword>
<feature type="domain" description="HTH marR-type" evidence="4">
    <location>
        <begin position="8"/>
        <end position="143"/>
    </location>
</feature>
<organism evidence="5 6">
    <name type="scientific">Methanobacterium lacus (strain AL-21)</name>
    <dbReference type="NCBI Taxonomy" id="877455"/>
    <lineage>
        <taxon>Archaea</taxon>
        <taxon>Methanobacteriati</taxon>
        <taxon>Methanobacteriota</taxon>
        <taxon>Methanomada group</taxon>
        <taxon>Methanobacteria</taxon>
        <taxon>Methanobacteriales</taxon>
        <taxon>Methanobacteriaceae</taxon>
        <taxon>Methanobacterium</taxon>
    </lineage>
</organism>
<dbReference type="RefSeq" id="WP_013645501.1">
    <property type="nucleotide sequence ID" value="NC_015216.1"/>
</dbReference>
<dbReference type="KEGG" id="mel:Metbo_1930"/>
<proteinExistence type="predicted"/>
<dbReference type="GeneID" id="10278388"/>
<dbReference type="EMBL" id="CP002551">
    <property type="protein sequence ID" value="ADZ10150.1"/>
    <property type="molecule type" value="Genomic_DNA"/>
</dbReference>
<dbReference type="GO" id="GO:0003677">
    <property type="term" value="F:DNA binding"/>
    <property type="evidence" value="ECO:0007669"/>
    <property type="project" value="UniProtKB-KW"/>
</dbReference>
<gene>
    <name evidence="5" type="ordered locus">Metbo_1930</name>
</gene>
<dbReference type="Gene3D" id="1.10.10.10">
    <property type="entry name" value="Winged helix-like DNA-binding domain superfamily/Winged helix DNA-binding domain"/>
    <property type="match status" value="1"/>
</dbReference>
<sequence length="160" mass="18601">MDDQLAVTRKMMMQFIRMNKKFQKFEKNPIEFGDGQKLYPSEIHILDAVGSGVANNVTVLSQKFGITKGAVSQVVNKLHEKQLIKKEKIEGNAKEVKLTLTSHGRNAFKIQDELHKNFENEFFNYFKNLEQDKVDSYLEIMDTIDLFMDKVLNDQKPKKK</sequence>
<dbReference type="AlphaFoldDB" id="F0TB04"/>
<dbReference type="SMART" id="SM00347">
    <property type="entry name" value="HTH_MARR"/>
    <property type="match status" value="1"/>
</dbReference>
<keyword evidence="6" id="KW-1185">Reference proteome</keyword>
<keyword evidence="1" id="KW-0805">Transcription regulation</keyword>
<dbReference type="PANTHER" id="PTHR35790:SF4">
    <property type="entry name" value="HTH-TYPE TRANSCRIPTIONAL REGULATOR PCHR"/>
    <property type="match status" value="1"/>
</dbReference>
<reference evidence="6" key="1">
    <citation type="submission" date="2011-02" db="EMBL/GenBank/DDBJ databases">
        <title>Complete sequence of Methanobacterium sp. AL-21.</title>
        <authorList>
            <consortium name="US DOE Joint Genome Institute"/>
            <person name="Lucas S."/>
            <person name="Copeland A."/>
            <person name="Lapidus A."/>
            <person name="Cheng J.-F."/>
            <person name="Goodwin L."/>
            <person name="Pitluck S."/>
            <person name="Chertkov O."/>
            <person name="Detter J.C."/>
            <person name="Han C."/>
            <person name="Tapia R."/>
            <person name="Land M."/>
            <person name="Hauser L."/>
            <person name="Kyrpides N."/>
            <person name="Ivanova N."/>
            <person name="Mikhailova N."/>
            <person name="Pagani I."/>
            <person name="Cadillo-Quiroz H."/>
            <person name="Imachi H."/>
            <person name="Zinder S."/>
            <person name="Liu W."/>
            <person name="Woyke T."/>
        </authorList>
    </citation>
    <scope>NUCLEOTIDE SEQUENCE [LARGE SCALE GENOMIC DNA]</scope>
    <source>
        <strain evidence="6">AL-21</strain>
    </source>
</reference>
<name>F0TB04_METLA</name>
<dbReference type="PANTHER" id="PTHR35790">
    <property type="entry name" value="HTH-TYPE TRANSCRIPTIONAL REGULATOR PCHR"/>
    <property type="match status" value="1"/>
</dbReference>
<protein>
    <submittedName>
        <fullName evidence="5">Regulatory protein MarR</fullName>
    </submittedName>
</protein>
<dbReference type="eggNOG" id="arCOG03182">
    <property type="taxonomic scope" value="Archaea"/>
</dbReference>
<dbReference type="InterPro" id="IPR036390">
    <property type="entry name" value="WH_DNA-bd_sf"/>
</dbReference>
<evidence type="ECO:0000313" key="6">
    <source>
        <dbReference type="Proteomes" id="UP000007490"/>
    </source>
</evidence>
<accession>F0TB04</accession>
<dbReference type="Proteomes" id="UP000007490">
    <property type="component" value="Chromosome"/>
</dbReference>
<evidence type="ECO:0000259" key="4">
    <source>
        <dbReference type="PROSITE" id="PS50995"/>
    </source>
</evidence>
<dbReference type="STRING" id="877455.Metbo_1930"/>
<dbReference type="GO" id="GO:0003700">
    <property type="term" value="F:DNA-binding transcription factor activity"/>
    <property type="evidence" value="ECO:0007669"/>
    <property type="project" value="InterPro"/>
</dbReference>
<evidence type="ECO:0000256" key="1">
    <source>
        <dbReference type="ARBA" id="ARBA00023015"/>
    </source>
</evidence>
<dbReference type="OrthoDB" id="67844at2157"/>
<evidence type="ECO:0000313" key="5">
    <source>
        <dbReference type="EMBL" id="ADZ10150.1"/>
    </source>
</evidence>
<dbReference type="HOGENOM" id="CLU_083287_11_0_2"/>
<dbReference type="SUPFAM" id="SSF46785">
    <property type="entry name" value="Winged helix' DNA-binding domain"/>
    <property type="match status" value="1"/>
</dbReference>
<evidence type="ECO:0000256" key="2">
    <source>
        <dbReference type="ARBA" id="ARBA00023125"/>
    </source>
</evidence>
<reference evidence="5 6" key="2">
    <citation type="journal article" date="2014" name="Int. J. Syst. Evol. Microbiol.">
        <title>Methanobacterium paludis sp. nov. and a novel strain of Methanobacterium lacus isolated from northern peatlands.</title>
        <authorList>
            <person name="Cadillo-Quiroz H."/>
            <person name="Brauer S.L."/>
            <person name="Goodson N."/>
            <person name="Yavitt J.B."/>
            <person name="Zinder S.H."/>
        </authorList>
    </citation>
    <scope>NUCLEOTIDE SEQUENCE [LARGE SCALE GENOMIC DNA]</scope>
    <source>
        <strain evidence="5 6">AL-21</strain>
    </source>
</reference>
<dbReference type="InterPro" id="IPR000835">
    <property type="entry name" value="HTH_MarR-typ"/>
</dbReference>